<dbReference type="SMART" id="SM00109">
    <property type="entry name" value="C1"/>
    <property type="match status" value="2"/>
</dbReference>
<feature type="region of interest" description="Disordered" evidence="10">
    <location>
        <begin position="864"/>
        <end position="897"/>
    </location>
</feature>
<comment type="subcellular location">
    <subcellularLocation>
        <location evidence="1">Cytoplasm</location>
    </subcellularLocation>
</comment>
<dbReference type="PROSITE" id="PS50238">
    <property type="entry name" value="RHOGAP"/>
    <property type="match status" value="1"/>
</dbReference>
<feature type="compositionally biased region" description="Basic and acidic residues" evidence="10">
    <location>
        <begin position="376"/>
        <end position="385"/>
    </location>
</feature>
<evidence type="ECO:0000256" key="1">
    <source>
        <dbReference type="ARBA" id="ARBA00004496"/>
    </source>
</evidence>
<dbReference type="GO" id="GO:0035556">
    <property type="term" value="P:intracellular signal transduction"/>
    <property type="evidence" value="ECO:0007669"/>
    <property type="project" value="InterPro"/>
</dbReference>
<feature type="compositionally biased region" description="Basic residues" evidence="10">
    <location>
        <begin position="870"/>
        <end position="880"/>
    </location>
</feature>
<dbReference type="InterPro" id="IPR046349">
    <property type="entry name" value="C1-like_sf"/>
</dbReference>
<feature type="region of interest" description="Disordered" evidence="10">
    <location>
        <begin position="1425"/>
        <end position="1508"/>
    </location>
</feature>
<keyword evidence="4" id="KW-0547">Nucleotide-binding</keyword>
<dbReference type="CDD" id="cd23767">
    <property type="entry name" value="IQCD"/>
    <property type="match status" value="1"/>
</dbReference>
<feature type="region of interest" description="Disordered" evidence="10">
    <location>
        <begin position="537"/>
        <end position="556"/>
    </location>
</feature>
<dbReference type="PROSITE" id="PS00479">
    <property type="entry name" value="ZF_DAG_PE_1"/>
    <property type="match status" value="1"/>
</dbReference>
<dbReference type="SUPFAM" id="SSF57889">
    <property type="entry name" value="Cysteine-rich domain"/>
    <property type="match status" value="2"/>
</dbReference>
<feature type="compositionally biased region" description="Basic and acidic residues" evidence="10">
    <location>
        <begin position="344"/>
        <end position="354"/>
    </location>
</feature>
<dbReference type="SUPFAM" id="SSF48350">
    <property type="entry name" value="GTPase activation domain, GAP"/>
    <property type="match status" value="1"/>
</dbReference>
<dbReference type="Pfam" id="PF00063">
    <property type="entry name" value="Myosin_head"/>
    <property type="match status" value="2"/>
</dbReference>
<dbReference type="PANTHER" id="PTHR46184">
    <property type="entry name" value="UNCONVENTIONAL MYOSIN-IXB-LIKE PROTEIN"/>
    <property type="match status" value="1"/>
</dbReference>
<dbReference type="PROSITE" id="PS50096">
    <property type="entry name" value="IQ"/>
    <property type="match status" value="3"/>
</dbReference>
<dbReference type="PANTHER" id="PTHR46184:SF5">
    <property type="entry name" value="UNCONVENTIONAL MYOSIN-IXA-LIKE"/>
    <property type="match status" value="1"/>
</dbReference>
<dbReference type="InterPro" id="IPR000048">
    <property type="entry name" value="IQ_motif_EF-hand-BS"/>
</dbReference>
<dbReference type="Pfam" id="PF00620">
    <property type="entry name" value="RhoGAP"/>
    <property type="match status" value="1"/>
</dbReference>
<reference evidence="14" key="1">
    <citation type="submission" date="2020-11" db="EMBL/GenBank/DDBJ databases">
        <authorList>
            <person name="Tran Van P."/>
        </authorList>
    </citation>
    <scope>NUCLEOTIDE SEQUENCE</scope>
</reference>
<comment type="caution">
    <text evidence="9">Lacks conserved residue(s) required for the propagation of feature annotation.</text>
</comment>
<feature type="compositionally biased region" description="Low complexity" evidence="10">
    <location>
        <begin position="715"/>
        <end position="729"/>
    </location>
</feature>
<keyword evidence="5" id="KW-0862">Zinc</keyword>
<dbReference type="PROSITE" id="PS51456">
    <property type="entry name" value="MYOSIN_MOTOR"/>
    <property type="match status" value="1"/>
</dbReference>
<dbReference type="GO" id="GO:0000146">
    <property type="term" value="F:microfilament motor activity"/>
    <property type="evidence" value="ECO:0007669"/>
    <property type="project" value="InterPro"/>
</dbReference>
<dbReference type="Gene3D" id="1.10.555.10">
    <property type="entry name" value="Rho GTPase activation protein"/>
    <property type="match status" value="1"/>
</dbReference>
<evidence type="ECO:0000259" key="11">
    <source>
        <dbReference type="PROSITE" id="PS50081"/>
    </source>
</evidence>
<gene>
    <name evidence="14" type="ORF">TSIB3V08_LOCUS5237</name>
</gene>
<feature type="region of interest" description="Disordered" evidence="10">
    <location>
        <begin position="687"/>
        <end position="733"/>
    </location>
</feature>
<dbReference type="InterPro" id="IPR000198">
    <property type="entry name" value="RhoGAP_dom"/>
</dbReference>
<evidence type="ECO:0000256" key="4">
    <source>
        <dbReference type="ARBA" id="ARBA00022741"/>
    </source>
</evidence>
<dbReference type="Gene3D" id="3.30.60.20">
    <property type="match status" value="2"/>
</dbReference>
<dbReference type="GO" id="GO:0051015">
    <property type="term" value="F:actin filament binding"/>
    <property type="evidence" value="ECO:0007669"/>
    <property type="project" value="TreeGrafter"/>
</dbReference>
<evidence type="ECO:0000256" key="6">
    <source>
        <dbReference type="ARBA" id="ARBA00022840"/>
    </source>
</evidence>
<dbReference type="InterPro" id="IPR046987">
    <property type="entry name" value="Myo9"/>
</dbReference>
<feature type="domain" description="Rho-GAP" evidence="12">
    <location>
        <begin position="1117"/>
        <end position="1306"/>
    </location>
</feature>
<evidence type="ECO:0000256" key="5">
    <source>
        <dbReference type="ARBA" id="ARBA00022833"/>
    </source>
</evidence>
<dbReference type="InterPro" id="IPR002219">
    <property type="entry name" value="PKC_DAG/PE"/>
</dbReference>
<dbReference type="SUPFAM" id="SSF52540">
    <property type="entry name" value="P-loop containing nucleoside triphosphate hydrolases"/>
    <property type="match status" value="2"/>
</dbReference>
<keyword evidence="7 9" id="KW-0518">Myosin</keyword>
<dbReference type="GO" id="GO:0005884">
    <property type="term" value="C:actin filament"/>
    <property type="evidence" value="ECO:0007669"/>
    <property type="project" value="TreeGrafter"/>
</dbReference>
<evidence type="ECO:0000256" key="3">
    <source>
        <dbReference type="ARBA" id="ARBA00022723"/>
    </source>
</evidence>
<dbReference type="InterPro" id="IPR036961">
    <property type="entry name" value="Kinesin_motor_dom_sf"/>
</dbReference>
<evidence type="ECO:0000256" key="8">
    <source>
        <dbReference type="ARBA" id="ARBA00023175"/>
    </source>
</evidence>
<evidence type="ECO:0008006" key="15">
    <source>
        <dbReference type="Google" id="ProtNLM"/>
    </source>
</evidence>
<dbReference type="CDD" id="cd00029">
    <property type="entry name" value="C1"/>
    <property type="match status" value="1"/>
</dbReference>
<feature type="domain" description="Myosin motor" evidence="13">
    <location>
        <begin position="1"/>
        <end position="247"/>
    </location>
</feature>
<dbReference type="PROSITE" id="PS50081">
    <property type="entry name" value="ZF_DAG_PE_2"/>
    <property type="match status" value="2"/>
</dbReference>
<keyword evidence="2" id="KW-0963">Cytoplasm</keyword>
<sequence>MVVKRGTPGLKMYLTLSRKNKSFRPRERGKKGLKNLQSVKTLAGRTQSNQQLSGVGGKARKQPLTVTAQFQQSLQSLMDTLNQANPFFIRCIKSNGNKASSPLLFRSSSRFVAPLLFRSSSPLLSYTDISRLDHTKSTCQMMSIICLAQISNEFDEDTVQRQLRYTGMLETVRIRQAGYNVRLTYDEFIQLYRILLPKGLVSSQADVRDFLLTLQLNRDNYQLGSSKIFLRESEKVKLDFRLHQQIMASIVTIQRWARAILERKRFLRWREAAITIQASWRAVLAQRSVAQIRAQLAAVLHIQGVWRGYKARTWYTRLTRGALMFQAHARGFLARRKLRQLRSGQHEAQQRVDAHSGQSTDEAFMSKESSQEELDEKFAEDHDTQDSEESSGIQEDSETEPVPPRRANQVTRNEYRPITVGDRKTTRAKQETDDPLVIEKHSKKKMSVKRTKAIKTELNQSTYQEERVRETTESSFLSVTERKGSSDSLTSLKSIESQRSTDSQTSAPVRDTLHKAKRQIQALIGAVKTRDKWEVSNSSLAQSDGEPEDPVTDTLPYSRVPLATDTLVWRRRQDLLPDFPNTALPAPSAVTTKVTVTRSANVSEMSRPAMAEATNRLVTRRDGVIGEKGRLPPLKSSMSQDAGWEVPVRAARRQKVCRSMGDSEVSGGSTYNSVDSAGSALLLDTIRETGLPPSGSDVSRTALWGTRKEPRSSDGSESSYSGRLSSQEEAWSPVSPHVEMTYPKSKLPIHHITTKRSRSGDTLLYLSGCYARDRVDPATMKLVPEPDKASDLLEWKGSTMFTIAGHRFRKITRFTKDDRCVYCDQPMDAIVTQGHKCSDCKQLFHTKCIQNGGVKEMPCVYNQGPGGGKPGRRKHHKPSRTHYDLGSGTPLPTKPPVSGKFSLTGTSQFTDRTDDIISDAKELQAMQDFITRKIYMIEAEEGKKPSEVDRVFKAALKEFKDNLVATYSIISKSDAVNIKYKDLIANFVYALQTVRTKEQTREDFPVTMGVNAFRGFMNEFMATARVEEKPSKAKRKKDKKRKADDAILYAGHTFLLTIINIPTACEICTSFFMWPIERGLVCQNCKLTCHKKCYSKASAVCGKDGNPGSNSSGVFGIPLHKMIVGDCKVPVVVDRLITTIEMYGLYTEGLYRKSGVSSKVKELKARMEDASQEDVNFENYHVHVLAAVLKSFLREMPEPLLTFDCYEDFLRAANLTDPQDRVSTLFAILKKLPKPNYDLMERLIFHLARVALHEDANRMSSSSLAIVFAPCILRTNKAIPAQDSLHDIGRQTQCIETILSEQLRKVRATLADIDTLDTARHTATHRLSSLRSSKVRPGTPVSQEDSLIFSPEELLPADTSSAVSAPDDEEALLMGHIQEIQKEKELLTSALPSLTRTTSDDDLLSTDMDDGSLDDVAGHIEDTEHEVSLVSSHARRPRSVPQRPLVSRSMSGGEPGGEDVGSRTSAPVQFLATTGKKLRRQSSADNNPVVRFPPPSLDGDTDEDPIMV</sequence>
<name>A0A7R9AUY2_TIMSH</name>
<comment type="similarity">
    <text evidence="9">Belongs to the TRAFAC class myosin-kinesin ATPase superfamily. Myosin family.</text>
</comment>
<dbReference type="GO" id="GO:0005524">
    <property type="term" value="F:ATP binding"/>
    <property type="evidence" value="ECO:0007669"/>
    <property type="project" value="UniProtKB-KW"/>
</dbReference>
<dbReference type="Gene3D" id="6.20.240.20">
    <property type="match status" value="1"/>
</dbReference>
<dbReference type="SMART" id="SM00324">
    <property type="entry name" value="RhoGAP"/>
    <property type="match status" value="1"/>
</dbReference>
<feature type="region of interest" description="Disordered" evidence="10">
    <location>
        <begin position="460"/>
        <end position="510"/>
    </location>
</feature>
<dbReference type="GO" id="GO:0016459">
    <property type="term" value="C:myosin complex"/>
    <property type="evidence" value="ECO:0007669"/>
    <property type="project" value="UniProtKB-KW"/>
</dbReference>
<dbReference type="InterPro" id="IPR008936">
    <property type="entry name" value="Rho_GTPase_activation_prot"/>
</dbReference>
<accession>A0A7R9AUY2</accession>
<dbReference type="SMART" id="SM00015">
    <property type="entry name" value="IQ"/>
    <property type="match status" value="4"/>
</dbReference>
<dbReference type="GO" id="GO:0046872">
    <property type="term" value="F:metal ion binding"/>
    <property type="evidence" value="ECO:0007669"/>
    <property type="project" value="UniProtKB-KW"/>
</dbReference>
<feature type="compositionally biased region" description="Polar residues" evidence="10">
    <location>
        <begin position="486"/>
        <end position="507"/>
    </location>
</feature>
<dbReference type="EMBL" id="OC001994">
    <property type="protein sequence ID" value="CAD7261088.1"/>
    <property type="molecule type" value="Genomic_DNA"/>
</dbReference>
<evidence type="ECO:0000259" key="13">
    <source>
        <dbReference type="PROSITE" id="PS51456"/>
    </source>
</evidence>
<feature type="domain" description="Phorbol-ester/DAG-type" evidence="11">
    <location>
        <begin position="805"/>
        <end position="859"/>
    </location>
</feature>
<keyword evidence="9" id="KW-0009">Actin-binding</keyword>
<evidence type="ECO:0000259" key="12">
    <source>
        <dbReference type="PROSITE" id="PS50238"/>
    </source>
</evidence>
<dbReference type="InterPro" id="IPR001609">
    <property type="entry name" value="Myosin_head_motor_dom-like"/>
</dbReference>
<dbReference type="InterPro" id="IPR027417">
    <property type="entry name" value="P-loop_NTPase"/>
</dbReference>
<keyword evidence="3" id="KW-0479">Metal-binding</keyword>
<organism evidence="14">
    <name type="scientific">Timema shepardi</name>
    <name type="common">Walking stick</name>
    <dbReference type="NCBI Taxonomy" id="629360"/>
    <lineage>
        <taxon>Eukaryota</taxon>
        <taxon>Metazoa</taxon>
        <taxon>Ecdysozoa</taxon>
        <taxon>Arthropoda</taxon>
        <taxon>Hexapoda</taxon>
        <taxon>Insecta</taxon>
        <taxon>Pterygota</taxon>
        <taxon>Neoptera</taxon>
        <taxon>Polyneoptera</taxon>
        <taxon>Phasmatodea</taxon>
        <taxon>Timematodea</taxon>
        <taxon>Timematoidea</taxon>
        <taxon>Timematidae</taxon>
        <taxon>Timema</taxon>
    </lineage>
</organism>
<protein>
    <recommendedName>
        <fullName evidence="15">Unconventional myosin-IXb-like</fullName>
    </recommendedName>
</protein>
<dbReference type="Pfam" id="PF00612">
    <property type="entry name" value="IQ"/>
    <property type="match status" value="4"/>
</dbReference>
<keyword evidence="8" id="KW-0505">Motor protein</keyword>
<feature type="compositionally biased region" description="Acidic residues" evidence="10">
    <location>
        <begin position="1499"/>
        <end position="1508"/>
    </location>
</feature>
<keyword evidence="6" id="KW-0067">ATP-binding</keyword>
<dbReference type="Pfam" id="PF00130">
    <property type="entry name" value="C1_1"/>
    <property type="match status" value="2"/>
</dbReference>
<evidence type="ECO:0000256" key="9">
    <source>
        <dbReference type="PROSITE-ProRule" id="PRU00782"/>
    </source>
</evidence>
<evidence type="ECO:0000256" key="10">
    <source>
        <dbReference type="SAM" id="MobiDB-lite"/>
    </source>
</evidence>
<dbReference type="CDD" id="cd20818">
    <property type="entry name" value="C1_Myosin-IX"/>
    <property type="match status" value="1"/>
</dbReference>
<dbReference type="Gene3D" id="3.40.850.10">
    <property type="entry name" value="Kinesin motor domain"/>
    <property type="match status" value="1"/>
</dbReference>
<feature type="region of interest" description="Disordered" evidence="10">
    <location>
        <begin position="343"/>
        <end position="434"/>
    </location>
</feature>
<feature type="domain" description="Phorbol-ester/DAG-type" evidence="11">
    <location>
        <begin position="1051"/>
        <end position="1101"/>
    </location>
</feature>
<dbReference type="Gene3D" id="1.20.5.190">
    <property type="match status" value="2"/>
</dbReference>
<dbReference type="GO" id="GO:0005737">
    <property type="term" value="C:cytoplasm"/>
    <property type="evidence" value="ECO:0007669"/>
    <property type="project" value="UniProtKB-SubCell"/>
</dbReference>
<evidence type="ECO:0000313" key="14">
    <source>
        <dbReference type="EMBL" id="CAD7261088.1"/>
    </source>
</evidence>
<proteinExistence type="inferred from homology"/>
<evidence type="ECO:0000256" key="2">
    <source>
        <dbReference type="ARBA" id="ARBA00022490"/>
    </source>
</evidence>
<feature type="compositionally biased region" description="Basic and acidic residues" evidence="10">
    <location>
        <begin position="421"/>
        <end position="434"/>
    </location>
</feature>
<dbReference type="GO" id="GO:0005096">
    <property type="term" value="F:GTPase activator activity"/>
    <property type="evidence" value="ECO:0007669"/>
    <property type="project" value="InterPro"/>
</dbReference>
<evidence type="ECO:0000256" key="7">
    <source>
        <dbReference type="ARBA" id="ARBA00023123"/>
    </source>
</evidence>